<name>A0A6H5GA93_9HEMI</name>
<protein>
    <submittedName>
        <fullName evidence="3">Uncharacterized protein</fullName>
    </submittedName>
</protein>
<evidence type="ECO:0000313" key="4">
    <source>
        <dbReference type="EMBL" id="CAB0015431.1"/>
    </source>
</evidence>
<keyword evidence="1" id="KW-0175">Coiled coil</keyword>
<evidence type="ECO:0000256" key="1">
    <source>
        <dbReference type="SAM" id="Coils"/>
    </source>
</evidence>
<gene>
    <name evidence="4" type="ORF">NTEN_LOCUS19771</name>
    <name evidence="3" type="ORF">NTEN_LOCUS5549</name>
</gene>
<feature type="coiled-coil region" evidence="1">
    <location>
        <begin position="80"/>
        <end position="114"/>
    </location>
</feature>
<reference evidence="3 5" key="1">
    <citation type="submission" date="2020-02" db="EMBL/GenBank/DDBJ databases">
        <authorList>
            <person name="Ferguson B K."/>
        </authorList>
    </citation>
    <scope>NUCLEOTIDE SEQUENCE [LARGE SCALE GENOMIC DNA]</scope>
</reference>
<evidence type="ECO:0000313" key="3">
    <source>
        <dbReference type="EMBL" id="CAA9999266.1"/>
    </source>
</evidence>
<dbReference type="AlphaFoldDB" id="A0A6H5GA93"/>
<organism evidence="3 5">
    <name type="scientific">Nesidiocoris tenuis</name>
    <dbReference type="NCBI Taxonomy" id="355587"/>
    <lineage>
        <taxon>Eukaryota</taxon>
        <taxon>Metazoa</taxon>
        <taxon>Ecdysozoa</taxon>
        <taxon>Arthropoda</taxon>
        <taxon>Hexapoda</taxon>
        <taxon>Insecta</taxon>
        <taxon>Pterygota</taxon>
        <taxon>Neoptera</taxon>
        <taxon>Paraneoptera</taxon>
        <taxon>Hemiptera</taxon>
        <taxon>Heteroptera</taxon>
        <taxon>Panheteroptera</taxon>
        <taxon>Cimicomorpha</taxon>
        <taxon>Miridae</taxon>
        <taxon>Dicyphina</taxon>
        <taxon>Nesidiocoris</taxon>
    </lineage>
</organism>
<sequence>MDVSPNLTPNLEKRVDALLDKVARDYLKKSDTSVSSVIELYQYKLAAVDKTVRTVQHSLEAADRLTTSLQHNAALTKTEVARLHQTLHCAQQRCETLAEENAKLSERIGEIEERTSDLHKKHSQCKKIKTNPLPSRLLT</sequence>
<feature type="region of interest" description="Disordered" evidence="2">
    <location>
        <begin position="115"/>
        <end position="139"/>
    </location>
</feature>
<dbReference type="OrthoDB" id="73401at2759"/>
<dbReference type="Proteomes" id="UP000479000">
    <property type="component" value="Unassembled WGS sequence"/>
</dbReference>
<evidence type="ECO:0000313" key="5">
    <source>
        <dbReference type="Proteomes" id="UP000479000"/>
    </source>
</evidence>
<evidence type="ECO:0000256" key="2">
    <source>
        <dbReference type="SAM" id="MobiDB-lite"/>
    </source>
</evidence>
<feature type="non-terminal residue" evidence="3">
    <location>
        <position position="139"/>
    </location>
</feature>
<accession>A0A6H5GA93</accession>
<keyword evidence="5" id="KW-1185">Reference proteome</keyword>
<proteinExistence type="predicted"/>
<dbReference type="EMBL" id="CADCXU010029093">
    <property type="protein sequence ID" value="CAB0015431.1"/>
    <property type="molecule type" value="Genomic_DNA"/>
</dbReference>
<feature type="compositionally biased region" description="Basic residues" evidence="2">
    <location>
        <begin position="119"/>
        <end position="129"/>
    </location>
</feature>
<dbReference type="EMBL" id="CADCXU010008497">
    <property type="protein sequence ID" value="CAA9999266.1"/>
    <property type="molecule type" value="Genomic_DNA"/>
</dbReference>